<dbReference type="OrthoDB" id="394965at2"/>
<evidence type="ECO:0000313" key="3">
    <source>
        <dbReference type="Proteomes" id="UP000291072"/>
    </source>
</evidence>
<dbReference type="RefSeq" id="WP_131613244.1">
    <property type="nucleotide sequence ID" value="NZ_PSZP01000005.1"/>
</dbReference>
<protein>
    <recommendedName>
        <fullName evidence="4">EAL domain-containing protein</fullName>
    </recommendedName>
</protein>
<accession>A0A4R0XPV0</accession>
<feature type="transmembrane region" description="Helical" evidence="1">
    <location>
        <begin position="5"/>
        <end position="25"/>
    </location>
</feature>
<name>A0A4R0XPV0_9MOLU</name>
<organism evidence="2 3">
    <name type="scientific">Mycoplasma todarodis</name>
    <dbReference type="NCBI Taxonomy" id="1937191"/>
    <lineage>
        <taxon>Bacteria</taxon>
        <taxon>Bacillati</taxon>
        <taxon>Mycoplasmatota</taxon>
        <taxon>Mollicutes</taxon>
        <taxon>Mycoplasmataceae</taxon>
        <taxon>Mycoplasma</taxon>
    </lineage>
</organism>
<keyword evidence="1" id="KW-0472">Membrane</keyword>
<evidence type="ECO:0008006" key="4">
    <source>
        <dbReference type="Google" id="ProtNLM"/>
    </source>
</evidence>
<evidence type="ECO:0000256" key="1">
    <source>
        <dbReference type="SAM" id="Phobius"/>
    </source>
</evidence>
<comment type="caution">
    <text evidence="2">The sequence shown here is derived from an EMBL/GenBank/DDBJ whole genome shotgun (WGS) entry which is preliminary data.</text>
</comment>
<sequence>MFIAIIVIITILFTGLLIAILYFLFNKELIANDSGKIMFEIDYKKRKIRNIKHPALSGTKIPNSQKISSFYTTKWTDLDKFMTFFDKETNKKYRNAMHDIENEKDVKVSFEVRPVRNHQPKIQTRKNKILKKLEWKGKKNFEMKTTLFKCENSFIGGEIKFWLPNPETKMTFPDKVSKKSMSKFDAKFIGFWVFCMRETTPEIKNTFFNQMKKAIGISDMKYFLYENKLVLVMPTQSLIQVKKKIQKRNPQIQKVLKKKGAKKYFDHSGTLFTKRIDSPKKNADLLIKLDYIIWKSLKLNTQSTYAEDDIQVFQKYKHAYITIEQTIKAKSMETMETRVRKFGGKRSIIKYIFPDIKGTPSRFIAMVLTNEVMRIKMMNSHAEKITSEISSSPGIMDVNAQWLIDNSRKIVNNKIIYMVEYNDKTPQKLLFAIIMQLQERGILCGIRIRKADVKDMTALTRVAPKFIVIDRELSKVAHNSETYVKLSVIREVAAKKGTKMIYELPSLKLDSKQRKVIGLEFYYDYK</sequence>
<keyword evidence="1" id="KW-1133">Transmembrane helix</keyword>
<reference evidence="2 3" key="1">
    <citation type="submission" date="2018-02" db="EMBL/GenBank/DDBJ databases">
        <title>Mycoplasma marinum and Mycoplasma todarodis sp. nov., moderately halophilic and psychrotolerant mycoplasmas isolated from cephalopods.</title>
        <authorList>
            <person name="Viver T."/>
        </authorList>
    </citation>
    <scope>NUCLEOTIDE SEQUENCE [LARGE SCALE GENOMIC DNA]</scope>
    <source>
        <strain evidence="2 3">5H</strain>
    </source>
</reference>
<dbReference type="EMBL" id="PSZP01000005">
    <property type="protein sequence ID" value="TCG11582.1"/>
    <property type="molecule type" value="Genomic_DNA"/>
</dbReference>
<dbReference type="AlphaFoldDB" id="A0A4R0XPV0"/>
<dbReference type="Proteomes" id="UP000291072">
    <property type="component" value="Unassembled WGS sequence"/>
</dbReference>
<proteinExistence type="predicted"/>
<keyword evidence="3" id="KW-1185">Reference proteome</keyword>
<dbReference type="NCBIfam" id="NF045955">
    <property type="entry name" value="MHO_4530_fam"/>
    <property type="match status" value="1"/>
</dbReference>
<keyword evidence="1" id="KW-0812">Transmembrane</keyword>
<gene>
    <name evidence="2" type="ORF">C4B25_01210</name>
</gene>
<evidence type="ECO:0000313" key="2">
    <source>
        <dbReference type="EMBL" id="TCG11582.1"/>
    </source>
</evidence>